<evidence type="ECO:0000256" key="4">
    <source>
        <dbReference type="ARBA" id="ARBA00022989"/>
    </source>
</evidence>
<dbReference type="InterPro" id="IPR004797">
    <property type="entry name" value="Competence_ComEC/Rec2"/>
</dbReference>
<feature type="transmembrane region" description="Helical" evidence="6">
    <location>
        <begin position="28"/>
        <end position="45"/>
    </location>
</feature>
<dbReference type="NCBIfam" id="TIGR00361">
    <property type="entry name" value="ComEC_Rec2"/>
    <property type="match status" value="1"/>
</dbReference>
<name>Q2LTE7_SYNAS</name>
<dbReference type="SMART" id="SM00849">
    <property type="entry name" value="Lactamase_B"/>
    <property type="match status" value="1"/>
</dbReference>
<dbReference type="PANTHER" id="PTHR30619">
    <property type="entry name" value="DNA INTERNALIZATION/COMPETENCE PROTEIN COMEC/REC2"/>
    <property type="match status" value="1"/>
</dbReference>
<keyword evidence="5 6" id="KW-0472">Membrane</keyword>
<dbReference type="STRING" id="56780.SYN_02533"/>
<dbReference type="OrthoDB" id="9790149at2"/>
<dbReference type="eggNOG" id="COG2333">
    <property type="taxonomic scope" value="Bacteria"/>
</dbReference>
<protein>
    <submittedName>
        <fullName evidence="8">Metallo-beta-lactamase superfamily</fullName>
    </submittedName>
</protein>
<dbReference type="Pfam" id="PF03772">
    <property type="entry name" value="Competence"/>
    <property type="match status" value="1"/>
</dbReference>
<dbReference type="InterPro" id="IPR052159">
    <property type="entry name" value="Competence_DNA_uptake"/>
</dbReference>
<evidence type="ECO:0000256" key="5">
    <source>
        <dbReference type="ARBA" id="ARBA00023136"/>
    </source>
</evidence>
<dbReference type="InterPro" id="IPR025405">
    <property type="entry name" value="DUF4131"/>
</dbReference>
<dbReference type="Proteomes" id="UP000001933">
    <property type="component" value="Chromosome"/>
</dbReference>
<dbReference type="KEGG" id="sat:SYN_02533"/>
<dbReference type="AlphaFoldDB" id="Q2LTE7"/>
<dbReference type="EMBL" id="CP000252">
    <property type="protein sequence ID" value="ABC77356.1"/>
    <property type="molecule type" value="Genomic_DNA"/>
</dbReference>
<reference evidence="8 9" key="1">
    <citation type="journal article" date="2007" name="Proc. Natl. Acad. Sci. U.S.A.">
        <title>The genome of Syntrophus aciditrophicus: life at the thermodynamic limit of microbial growth.</title>
        <authorList>
            <person name="McInerney M.J."/>
            <person name="Rohlin L."/>
            <person name="Mouttaki H."/>
            <person name="Kim U."/>
            <person name="Krupp R.S."/>
            <person name="Rios-Hernandez L."/>
            <person name="Sieber J."/>
            <person name="Struchtemeyer C.G."/>
            <person name="Bhattacharyya A."/>
            <person name="Campbell J.W."/>
            <person name="Gunsalus R.P."/>
        </authorList>
    </citation>
    <scope>NUCLEOTIDE SEQUENCE [LARGE SCALE GENOMIC DNA]</scope>
    <source>
        <strain evidence="8 9">SB</strain>
    </source>
</reference>
<dbReference type="NCBIfam" id="TIGR00360">
    <property type="entry name" value="ComEC_N-term"/>
    <property type="match status" value="1"/>
</dbReference>
<evidence type="ECO:0000256" key="6">
    <source>
        <dbReference type="SAM" id="Phobius"/>
    </source>
</evidence>
<evidence type="ECO:0000259" key="7">
    <source>
        <dbReference type="SMART" id="SM00849"/>
    </source>
</evidence>
<dbReference type="SUPFAM" id="SSF56281">
    <property type="entry name" value="Metallo-hydrolase/oxidoreductase"/>
    <property type="match status" value="1"/>
</dbReference>
<dbReference type="InterPro" id="IPR035681">
    <property type="entry name" value="ComA-like_MBL"/>
</dbReference>
<dbReference type="Pfam" id="PF13567">
    <property type="entry name" value="DUF4131"/>
    <property type="match status" value="1"/>
</dbReference>
<organism evidence="8 9">
    <name type="scientific">Syntrophus aciditrophicus (strain SB)</name>
    <dbReference type="NCBI Taxonomy" id="56780"/>
    <lineage>
        <taxon>Bacteria</taxon>
        <taxon>Pseudomonadati</taxon>
        <taxon>Thermodesulfobacteriota</taxon>
        <taxon>Syntrophia</taxon>
        <taxon>Syntrophales</taxon>
        <taxon>Syntrophaceae</taxon>
        <taxon>Syntrophus</taxon>
    </lineage>
</organism>
<dbReference type="InterPro" id="IPR036866">
    <property type="entry name" value="RibonucZ/Hydroxyglut_hydro"/>
</dbReference>
<dbReference type="eggNOG" id="COG0658">
    <property type="taxonomic scope" value="Bacteria"/>
</dbReference>
<sequence>MQKPFLLLLSALISGIIAGNTLPLPVYGLLIAYFPFLVLLFIGIFRKNSLLTFLSVMAILFLQGSMNISQLDHRPTRQTEALQYQNKREMHTLEGVICESPQYLPEKTKLILQTTRILKNGVYIPLSERVLLTVKGRHDLKYGDFIRCETCLGKPHNFNNPGGLDYEKRLRFEKISFTGFIAEKSRIVMLREGQGNFFKGAIERFRNDIRRIIIANAPHPEQTVLQAMIIGCQKEIPPTLMEKFNITGTSHILAISGFNVGIIALWTLVVIRRLFKISDYLMLRFNIIKLSLLWAIPPVVLYALVAGAGMSVLRAAIMALVFMAALLLDRRQDPANSLAAAAVLILMFSPDALFDISFQLSFAAVASIIGINPVFSRFMMKPESLPESTGKTAWIVKIKRNILLFLITTVSVTLGTMPIIVFCFNRLSLVVLPANMILVPILGLLALPLSMMVIVVSPFSEMLAGLLIHCSAWLIKLSLILIDFLAGLDGTAFYVCTPSLWQIAAFYMLLISGIQMIDLFRQDDIPGLQRKRRLFGLLFIVMLTFLAGGSVLQSVQRINNRELTVTAIDVHQGSATLVRFPGGKTLLLDGGGLPGDAFDVGRFVVAPFLWHEGIRKIDIVVLSHPHADHLGGLPFILENFHVQEVWSNGEAADNEMYRRFLEIIHRKGIRHRILKDQKTELSVEKVGIQVFHTVTPDSTGRNFNEKSLVVRMTIGKISLMLPGDISEKEEKLLLKKGLELSSDVLFVPHHGSRMSSSMPFMEEVRPKMAIVSCGPDNSFGVPHREILERYKAIGAPIFRTDMNGAVTVHSDGQNLRVKVFKGIIDGGLFSK</sequence>
<keyword evidence="2" id="KW-1003">Cell membrane</keyword>
<feature type="transmembrane region" description="Helical" evidence="6">
    <location>
        <begin position="50"/>
        <end position="68"/>
    </location>
</feature>
<evidence type="ECO:0000313" key="8">
    <source>
        <dbReference type="EMBL" id="ABC77356.1"/>
    </source>
</evidence>
<dbReference type="GO" id="GO:0005886">
    <property type="term" value="C:plasma membrane"/>
    <property type="evidence" value="ECO:0007669"/>
    <property type="project" value="UniProtKB-SubCell"/>
</dbReference>
<dbReference type="RefSeq" id="WP_011417378.1">
    <property type="nucleotide sequence ID" value="NC_007759.1"/>
</dbReference>
<dbReference type="FunCoup" id="Q2LTE7">
    <property type="interactions" value="187"/>
</dbReference>
<feature type="transmembrane region" description="Helical" evidence="6">
    <location>
        <begin position="287"/>
        <end position="305"/>
    </location>
</feature>
<keyword evidence="9" id="KW-1185">Reference proteome</keyword>
<keyword evidence="3 6" id="KW-0812">Transmembrane</keyword>
<keyword evidence="4 6" id="KW-1133">Transmembrane helix</keyword>
<accession>Q2LTE7</accession>
<comment type="subcellular location">
    <subcellularLocation>
        <location evidence="1">Cell membrane</location>
        <topology evidence="1">Multi-pass membrane protein</topology>
    </subcellularLocation>
</comment>
<dbReference type="InParanoid" id="Q2LTE7"/>
<proteinExistence type="predicted"/>
<feature type="transmembrane region" description="Helical" evidence="6">
    <location>
        <begin position="252"/>
        <end position="275"/>
    </location>
</feature>
<evidence type="ECO:0000256" key="2">
    <source>
        <dbReference type="ARBA" id="ARBA00022475"/>
    </source>
</evidence>
<dbReference type="HOGENOM" id="CLU_010363_2_1_7"/>
<gene>
    <name evidence="8" type="ORF">SYN_02533</name>
</gene>
<dbReference type="InterPro" id="IPR004477">
    <property type="entry name" value="ComEC_N"/>
</dbReference>
<dbReference type="GO" id="GO:0030420">
    <property type="term" value="P:establishment of competence for transformation"/>
    <property type="evidence" value="ECO:0007669"/>
    <property type="project" value="InterPro"/>
</dbReference>
<dbReference type="PANTHER" id="PTHR30619:SF1">
    <property type="entry name" value="RECOMBINATION PROTEIN 2"/>
    <property type="match status" value="1"/>
</dbReference>
<evidence type="ECO:0000256" key="1">
    <source>
        <dbReference type="ARBA" id="ARBA00004651"/>
    </source>
</evidence>
<feature type="domain" description="Metallo-beta-lactamase" evidence="7">
    <location>
        <begin position="572"/>
        <end position="750"/>
    </location>
</feature>
<feature type="transmembrane region" description="Helical" evidence="6">
    <location>
        <begin position="534"/>
        <end position="552"/>
    </location>
</feature>
<dbReference type="CDD" id="cd07731">
    <property type="entry name" value="ComA-like_MBL-fold"/>
    <property type="match status" value="1"/>
</dbReference>
<dbReference type="InterPro" id="IPR001279">
    <property type="entry name" value="Metallo-B-lactamas"/>
</dbReference>
<feature type="transmembrane region" description="Helical" evidence="6">
    <location>
        <begin position="463"/>
        <end position="486"/>
    </location>
</feature>
<dbReference type="Pfam" id="PF00753">
    <property type="entry name" value="Lactamase_B"/>
    <property type="match status" value="1"/>
</dbReference>
<evidence type="ECO:0000313" key="9">
    <source>
        <dbReference type="Proteomes" id="UP000001933"/>
    </source>
</evidence>
<evidence type="ECO:0000256" key="3">
    <source>
        <dbReference type="ARBA" id="ARBA00022692"/>
    </source>
</evidence>
<feature type="transmembrane region" description="Helical" evidence="6">
    <location>
        <begin position="401"/>
        <end position="422"/>
    </location>
</feature>
<feature type="transmembrane region" description="Helical" evidence="6">
    <location>
        <begin position="492"/>
        <end position="514"/>
    </location>
</feature>
<feature type="transmembrane region" description="Helical" evidence="6">
    <location>
        <begin position="360"/>
        <end position="380"/>
    </location>
</feature>
<dbReference type="Gene3D" id="3.60.15.10">
    <property type="entry name" value="Ribonuclease Z/Hydroxyacylglutathione hydrolase-like"/>
    <property type="match status" value="1"/>
</dbReference>
<feature type="transmembrane region" description="Helical" evidence="6">
    <location>
        <begin position="434"/>
        <end position="456"/>
    </location>
</feature>